<reference evidence="2 3" key="1">
    <citation type="submission" date="2024-02" db="EMBL/GenBank/DDBJ databases">
        <title>FIRST GENOME SEQUENCES OF Leishmania (Viannia) shawi, Leishmania (Viannia) lindenbergi AND Leishmania (Viannia) utingensis.</title>
        <authorList>
            <person name="Resadore F."/>
            <person name="Custodio M.G.F."/>
            <person name="Boite M.C."/>
            <person name="Cupolillo E."/>
            <person name="Ferreira G.E.M."/>
        </authorList>
    </citation>
    <scope>NUCLEOTIDE SEQUENCE [LARGE SCALE GENOMIC DNA]</scope>
    <source>
        <strain evidence="2 3">ITUB/BR/1977/M4964</strain>
    </source>
</reference>
<dbReference type="AlphaFoldDB" id="A0AAW3AWI6"/>
<sequence>MHMDSRHEAAVTAAMPWLHPLTNAMVSSPTSATMATSVPVFGGNLPAAASSSPGCRQKRMLRSRFSKPCPSPPPSASYTSQQQQQQRQRQRQRQKDLHYHGSGGGGGRRDAQLKRFTEPSASEAAMSTSKVAPQRPCREGRSSRNNGGGGGGGGGGGVAAGVFTEESAAQNAVDLHAQLTKSSTAGCTTTANNDDTEADSSSSSLLPPQQQGQRQQQPNRLNRTRGKRDSNLRAARGWASTQLWEEVEQKQQQERKQRRQLQSRQDRRRMAARGREGSVETGATKHNAANEEGEVVGDVQGAAAASEMVAAIVMCKPRNDCRLSSLPATGTRRVTRQSEKNPTATPSRRPAATEGGARSRHRRRLSPAHPVASSPAVSRESSINDAVGDAAADEELQPSPTTSHAAHGDDATAPEDASRPFLHATNRQSRKQRRTLTTVQQHPSGLGVTTVMAPVTAFGVHPPPPLFIPQDPIIVAQQVSHTTHAVVAESALPALPPRVMRLPEFSSANGSVMDPCVVAAVLPMSAGSAAHAVKPAVLHCGWVNDTTAAFTSGPPAVDPSHPLPPQQQSEEDKQLSRRGLRLGAVPFYPATTARLSLATTLAAGTNPGDTPVALLATAVPSPQSLLESHSMSPPSIQPDSSPLGDSMTNRSGSSAWGLLSRQSTFATASGTTAGTPWTLTVPAPSFSSPPSSIGRDDTDGDVPCSSTPSVPLKSPVCGLATTASNAEPQSVTVDRPAMRRRALMVTNTATGARVSPVAVTTPSGSPTALWNGGGGSGNGPQARTSKQGSGVSSLSAGAATTSPGGAGYYTGVHSGTTTHCVTVQEFPQAPYPAVNRTTEPHQPQQHPMRSPGLLTESDLDFVQHNRVAVSDVVAKDEGTLVDTLFADVNMIEDDESEVDGDDVLSSYGGERWCMQPVLSSEASCDGSPLAVSSPDALTPHSMNQQLQHFPRSISAGARILGKEAGGQVFGGGYWYPSSPWTSADAAGRGNGSGGAGIASYRVGAGDVKASGAVAWRELSTPPLRHRGFSASCASVSSTMSLIDPKQPQAEGAVYDTMGEDNEWEMNSSAYADSLDEAQIQWIEEQLRATENPAGYF</sequence>
<evidence type="ECO:0008006" key="4">
    <source>
        <dbReference type="Google" id="ProtNLM"/>
    </source>
</evidence>
<dbReference type="Proteomes" id="UP001482455">
    <property type="component" value="Unassembled WGS sequence"/>
</dbReference>
<feature type="region of interest" description="Disordered" evidence="1">
    <location>
        <begin position="667"/>
        <end position="710"/>
    </location>
</feature>
<proteinExistence type="predicted"/>
<feature type="compositionally biased region" description="Basic and acidic residues" evidence="1">
    <location>
        <begin position="264"/>
        <end position="278"/>
    </location>
</feature>
<dbReference type="EMBL" id="JBAMZL010000005">
    <property type="protein sequence ID" value="KAL0514720.1"/>
    <property type="molecule type" value="Genomic_DNA"/>
</dbReference>
<feature type="compositionally biased region" description="Gly residues" evidence="1">
    <location>
        <begin position="146"/>
        <end position="159"/>
    </location>
</feature>
<evidence type="ECO:0000256" key="1">
    <source>
        <dbReference type="SAM" id="MobiDB-lite"/>
    </source>
</evidence>
<keyword evidence="3" id="KW-1185">Reference proteome</keyword>
<feature type="compositionally biased region" description="Low complexity" evidence="1">
    <location>
        <begin position="188"/>
        <end position="221"/>
    </location>
</feature>
<name>A0AAW3AWI6_9TRYP</name>
<feature type="compositionally biased region" description="Low complexity" evidence="1">
    <location>
        <begin position="682"/>
        <end position="692"/>
    </location>
</feature>
<accession>A0AAW3AWI6</accession>
<gene>
    <name evidence="2" type="ORF">Q4I30_000946</name>
</gene>
<feature type="compositionally biased region" description="Polar residues" evidence="1">
    <location>
        <begin position="758"/>
        <end position="768"/>
    </location>
</feature>
<comment type="caution">
    <text evidence="2">The sequence shown here is derived from an EMBL/GenBank/DDBJ whole genome shotgun (WGS) entry which is preliminary data.</text>
</comment>
<feature type="region of interest" description="Disordered" evidence="1">
    <location>
        <begin position="48"/>
        <end position="159"/>
    </location>
</feature>
<feature type="compositionally biased region" description="Basic and acidic residues" evidence="1">
    <location>
        <begin position="107"/>
        <end position="117"/>
    </location>
</feature>
<evidence type="ECO:0000313" key="3">
    <source>
        <dbReference type="Proteomes" id="UP001482455"/>
    </source>
</evidence>
<feature type="compositionally biased region" description="Low complexity" evidence="1">
    <location>
        <begin position="788"/>
        <end position="798"/>
    </location>
</feature>
<feature type="region of interest" description="Disordered" evidence="1">
    <location>
        <begin position="185"/>
        <end position="237"/>
    </location>
</feature>
<feature type="compositionally biased region" description="Polar residues" evidence="1">
    <location>
        <begin position="624"/>
        <end position="640"/>
    </location>
</feature>
<feature type="region of interest" description="Disordered" evidence="1">
    <location>
        <begin position="249"/>
        <end position="294"/>
    </location>
</feature>
<feature type="region of interest" description="Disordered" evidence="1">
    <location>
        <begin position="321"/>
        <end position="435"/>
    </location>
</feature>
<feature type="compositionally biased region" description="Polar residues" evidence="1">
    <location>
        <begin position="375"/>
        <end position="384"/>
    </location>
</feature>
<feature type="region of interest" description="Disordered" evidence="1">
    <location>
        <begin position="756"/>
        <end position="798"/>
    </location>
</feature>
<feature type="region of interest" description="Disordered" evidence="1">
    <location>
        <begin position="551"/>
        <end position="576"/>
    </location>
</feature>
<organism evidence="2 3">
    <name type="scientific">Leishmania utingensis</name>
    <dbReference type="NCBI Taxonomy" id="653362"/>
    <lineage>
        <taxon>Eukaryota</taxon>
        <taxon>Discoba</taxon>
        <taxon>Euglenozoa</taxon>
        <taxon>Kinetoplastea</taxon>
        <taxon>Metakinetoplastina</taxon>
        <taxon>Trypanosomatida</taxon>
        <taxon>Trypanosomatidae</taxon>
        <taxon>Leishmaniinae</taxon>
        <taxon>Leishmania</taxon>
    </lineage>
</organism>
<feature type="compositionally biased region" description="Basic residues" evidence="1">
    <location>
        <begin position="56"/>
        <end position="65"/>
    </location>
</feature>
<protein>
    <recommendedName>
        <fullName evidence="4">Ig-like domain-containing protein</fullName>
    </recommendedName>
</protein>
<feature type="compositionally biased region" description="Low complexity" evidence="1">
    <location>
        <begin position="76"/>
        <end position="87"/>
    </location>
</feature>
<evidence type="ECO:0000313" key="2">
    <source>
        <dbReference type="EMBL" id="KAL0514720.1"/>
    </source>
</evidence>
<feature type="region of interest" description="Disordered" evidence="1">
    <location>
        <begin position="624"/>
        <end position="654"/>
    </location>
</feature>